<sequence length="107" mass="12216">MAILQSRIETRKKLLTVNKSSLSSTIRKKESANDSRPSAKGIGAVGVLFIVFVFGGIVFMDLHSLYLFISKHYRRKKRLAKNKEHSNEIVHCYSQNVKIKLKKTTHT</sequence>
<organism evidence="1">
    <name type="scientific">Magallana gigas</name>
    <name type="common">Pacific oyster</name>
    <name type="synonym">Crassostrea gigas</name>
    <dbReference type="NCBI Taxonomy" id="29159"/>
    <lineage>
        <taxon>Eukaryota</taxon>
        <taxon>Metazoa</taxon>
        <taxon>Spiralia</taxon>
        <taxon>Lophotrochozoa</taxon>
        <taxon>Mollusca</taxon>
        <taxon>Bivalvia</taxon>
        <taxon>Autobranchia</taxon>
        <taxon>Pteriomorphia</taxon>
        <taxon>Ostreida</taxon>
        <taxon>Ostreoidea</taxon>
        <taxon>Ostreidae</taxon>
        <taxon>Magallana</taxon>
    </lineage>
</organism>
<proteinExistence type="predicted"/>
<protein>
    <submittedName>
        <fullName evidence="1">Uncharacterized protein</fullName>
    </submittedName>
</protein>
<dbReference type="InParanoid" id="K1R5H0"/>
<reference evidence="1" key="1">
    <citation type="journal article" date="2012" name="Nature">
        <title>The oyster genome reveals stress adaptation and complexity of shell formation.</title>
        <authorList>
            <person name="Zhang G."/>
            <person name="Fang X."/>
            <person name="Guo X."/>
            <person name="Li L."/>
            <person name="Luo R."/>
            <person name="Xu F."/>
            <person name="Yang P."/>
            <person name="Zhang L."/>
            <person name="Wang X."/>
            <person name="Qi H."/>
            <person name="Xiong Z."/>
            <person name="Que H."/>
            <person name="Xie Y."/>
            <person name="Holland P.W."/>
            <person name="Paps J."/>
            <person name="Zhu Y."/>
            <person name="Wu F."/>
            <person name="Chen Y."/>
            <person name="Wang J."/>
            <person name="Peng C."/>
            <person name="Meng J."/>
            <person name="Yang L."/>
            <person name="Liu J."/>
            <person name="Wen B."/>
            <person name="Zhang N."/>
            <person name="Huang Z."/>
            <person name="Zhu Q."/>
            <person name="Feng Y."/>
            <person name="Mount A."/>
            <person name="Hedgecock D."/>
            <person name="Xu Z."/>
            <person name="Liu Y."/>
            <person name="Domazet-Loso T."/>
            <person name="Du Y."/>
            <person name="Sun X."/>
            <person name="Zhang S."/>
            <person name="Liu B."/>
            <person name="Cheng P."/>
            <person name="Jiang X."/>
            <person name="Li J."/>
            <person name="Fan D."/>
            <person name="Wang W."/>
            <person name="Fu W."/>
            <person name="Wang T."/>
            <person name="Wang B."/>
            <person name="Zhang J."/>
            <person name="Peng Z."/>
            <person name="Li Y."/>
            <person name="Li N."/>
            <person name="Wang J."/>
            <person name="Chen M."/>
            <person name="He Y."/>
            <person name="Tan F."/>
            <person name="Song X."/>
            <person name="Zheng Q."/>
            <person name="Huang R."/>
            <person name="Yang H."/>
            <person name="Du X."/>
            <person name="Chen L."/>
            <person name="Yang M."/>
            <person name="Gaffney P.M."/>
            <person name="Wang S."/>
            <person name="Luo L."/>
            <person name="She Z."/>
            <person name="Ming Y."/>
            <person name="Huang W."/>
            <person name="Zhang S."/>
            <person name="Huang B."/>
            <person name="Zhang Y."/>
            <person name="Qu T."/>
            <person name="Ni P."/>
            <person name="Miao G."/>
            <person name="Wang J."/>
            <person name="Wang Q."/>
            <person name="Steinberg C.E."/>
            <person name="Wang H."/>
            <person name="Li N."/>
            <person name="Qian L."/>
            <person name="Zhang G."/>
            <person name="Li Y."/>
            <person name="Yang H."/>
            <person name="Liu X."/>
            <person name="Wang J."/>
            <person name="Yin Y."/>
            <person name="Wang J."/>
        </authorList>
    </citation>
    <scope>NUCLEOTIDE SEQUENCE [LARGE SCALE GENOMIC DNA]</scope>
    <source>
        <strain evidence="1">05x7-T-G4-1.051#20</strain>
    </source>
</reference>
<gene>
    <name evidence="1" type="ORF">CGI_10018513</name>
</gene>
<name>K1R5H0_MAGGI</name>
<dbReference type="HOGENOM" id="CLU_2212474_0_0_1"/>
<dbReference type="AlphaFoldDB" id="K1R5H0"/>
<dbReference type="EMBL" id="JH816392">
    <property type="protein sequence ID" value="EKC36450.1"/>
    <property type="molecule type" value="Genomic_DNA"/>
</dbReference>
<evidence type="ECO:0000313" key="1">
    <source>
        <dbReference type="EMBL" id="EKC36450.1"/>
    </source>
</evidence>
<accession>K1R5H0</accession>